<dbReference type="InterPro" id="IPR036890">
    <property type="entry name" value="HATPase_C_sf"/>
</dbReference>
<evidence type="ECO:0000256" key="4">
    <source>
        <dbReference type="ARBA" id="ARBA00022553"/>
    </source>
</evidence>
<dbReference type="SMART" id="SM00388">
    <property type="entry name" value="HisKA"/>
    <property type="match status" value="1"/>
</dbReference>
<evidence type="ECO:0000259" key="14">
    <source>
        <dbReference type="PROSITE" id="PS50112"/>
    </source>
</evidence>
<dbReference type="EMBL" id="CYSR01000010">
    <property type="protein sequence ID" value="CUH98852.1"/>
    <property type="molecule type" value="Genomic_DNA"/>
</dbReference>
<protein>
    <recommendedName>
        <fullName evidence="3">histidine kinase</fullName>
        <ecNumber evidence="3">2.7.13.3</ecNumber>
    </recommendedName>
</protein>
<dbReference type="Pfam" id="PF08447">
    <property type="entry name" value="PAS_3"/>
    <property type="match status" value="1"/>
</dbReference>
<keyword evidence="5 15" id="KW-0808">Transferase</keyword>
<dbReference type="EC" id="2.7.13.3" evidence="3"/>
<dbReference type="PROSITE" id="PS50112">
    <property type="entry name" value="PAS"/>
    <property type="match status" value="1"/>
</dbReference>
<organism evidence="15 16">
    <name type="scientific">Leisingera aquaemixtae</name>
    <dbReference type="NCBI Taxonomy" id="1396826"/>
    <lineage>
        <taxon>Bacteria</taxon>
        <taxon>Pseudomonadati</taxon>
        <taxon>Pseudomonadota</taxon>
        <taxon>Alphaproteobacteria</taxon>
        <taxon>Rhodobacterales</taxon>
        <taxon>Roseobacteraceae</taxon>
        <taxon>Leisingera</taxon>
    </lineage>
</organism>
<dbReference type="SUPFAM" id="SSF55785">
    <property type="entry name" value="PYP-like sensor domain (PAS domain)"/>
    <property type="match status" value="1"/>
</dbReference>
<dbReference type="CDD" id="cd00075">
    <property type="entry name" value="HATPase"/>
    <property type="match status" value="1"/>
</dbReference>
<dbReference type="CDD" id="cd00082">
    <property type="entry name" value="HisKA"/>
    <property type="match status" value="1"/>
</dbReference>
<keyword evidence="8" id="KW-0418">Kinase</keyword>
<dbReference type="Pfam" id="PF02518">
    <property type="entry name" value="HATPase_c"/>
    <property type="match status" value="1"/>
</dbReference>
<evidence type="ECO:0000256" key="12">
    <source>
        <dbReference type="ARBA" id="ARBA00023136"/>
    </source>
</evidence>
<dbReference type="SUPFAM" id="SSF55874">
    <property type="entry name" value="ATPase domain of HSP90 chaperone/DNA topoisomerase II/histidine kinase"/>
    <property type="match status" value="1"/>
</dbReference>
<dbReference type="GO" id="GO:0000155">
    <property type="term" value="F:phosphorelay sensor kinase activity"/>
    <property type="evidence" value="ECO:0007669"/>
    <property type="project" value="InterPro"/>
</dbReference>
<dbReference type="InterPro" id="IPR004358">
    <property type="entry name" value="Sig_transdc_His_kin-like_C"/>
</dbReference>
<evidence type="ECO:0000256" key="5">
    <source>
        <dbReference type="ARBA" id="ARBA00022679"/>
    </source>
</evidence>
<evidence type="ECO:0000256" key="8">
    <source>
        <dbReference type="ARBA" id="ARBA00022777"/>
    </source>
</evidence>
<evidence type="ECO:0000313" key="15">
    <source>
        <dbReference type="EMBL" id="CUH98852.1"/>
    </source>
</evidence>
<dbReference type="InterPro" id="IPR036097">
    <property type="entry name" value="HisK_dim/P_sf"/>
</dbReference>
<dbReference type="SUPFAM" id="SSF47384">
    <property type="entry name" value="Homodimeric domain of signal transducing histidine kinase"/>
    <property type="match status" value="1"/>
</dbReference>
<comment type="catalytic activity">
    <reaction evidence="1">
        <text>ATP + protein L-histidine = ADP + protein N-phospho-L-histidine.</text>
        <dbReference type="EC" id="2.7.13.3"/>
    </reaction>
</comment>
<dbReference type="STRING" id="1396826.PHA8399_00968"/>
<dbReference type="PANTHER" id="PTHR42878">
    <property type="entry name" value="TWO-COMPONENT HISTIDINE KINASE"/>
    <property type="match status" value="1"/>
</dbReference>
<keyword evidence="12" id="KW-0472">Membrane</keyword>
<feature type="domain" description="PAS" evidence="14">
    <location>
        <begin position="21"/>
        <end position="74"/>
    </location>
</feature>
<dbReference type="PRINTS" id="PR00344">
    <property type="entry name" value="BCTRLSENSOR"/>
</dbReference>
<dbReference type="GO" id="GO:0000156">
    <property type="term" value="F:phosphorelay response regulator activity"/>
    <property type="evidence" value="ECO:0007669"/>
    <property type="project" value="TreeGrafter"/>
</dbReference>
<dbReference type="InterPro" id="IPR050351">
    <property type="entry name" value="BphY/WalK/GraS-like"/>
</dbReference>
<dbReference type="InterPro" id="IPR003661">
    <property type="entry name" value="HisK_dim/P_dom"/>
</dbReference>
<evidence type="ECO:0000313" key="16">
    <source>
        <dbReference type="Proteomes" id="UP000051326"/>
    </source>
</evidence>
<keyword evidence="10" id="KW-1133">Transmembrane helix</keyword>
<dbReference type="GO" id="GO:0030295">
    <property type="term" value="F:protein kinase activator activity"/>
    <property type="evidence" value="ECO:0007669"/>
    <property type="project" value="TreeGrafter"/>
</dbReference>
<keyword evidence="9" id="KW-0067">ATP-binding</keyword>
<evidence type="ECO:0000259" key="13">
    <source>
        <dbReference type="PROSITE" id="PS50109"/>
    </source>
</evidence>
<dbReference type="Gene3D" id="1.10.287.130">
    <property type="match status" value="1"/>
</dbReference>
<dbReference type="InterPro" id="IPR035965">
    <property type="entry name" value="PAS-like_dom_sf"/>
</dbReference>
<dbReference type="Gene3D" id="3.30.565.10">
    <property type="entry name" value="Histidine kinase-like ATPase, C-terminal domain"/>
    <property type="match status" value="1"/>
</dbReference>
<dbReference type="PROSITE" id="PS50109">
    <property type="entry name" value="HIS_KIN"/>
    <property type="match status" value="1"/>
</dbReference>
<dbReference type="GO" id="GO:0005524">
    <property type="term" value="F:ATP binding"/>
    <property type="evidence" value="ECO:0007669"/>
    <property type="project" value="UniProtKB-KW"/>
</dbReference>
<evidence type="ECO:0000256" key="10">
    <source>
        <dbReference type="ARBA" id="ARBA00022989"/>
    </source>
</evidence>
<evidence type="ECO:0000256" key="7">
    <source>
        <dbReference type="ARBA" id="ARBA00022741"/>
    </source>
</evidence>
<dbReference type="InterPro" id="IPR001610">
    <property type="entry name" value="PAC"/>
</dbReference>
<dbReference type="Gene3D" id="3.30.450.20">
    <property type="entry name" value="PAS domain"/>
    <property type="match status" value="1"/>
</dbReference>
<evidence type="ECO:0000256" key="6">
    <source>
        <dbReference type="ARBA" id="ARBA00022692"/>
    </source>
</evidence>
<evidence type="ECO:0000256" key="2">
    <source>
        <dbReference type="ARBA" id="ARBA00004141"/>
    </source>
</evidence>
<dbReference type="SMART" id="SM00387">
    <property type="entry name" value="HATPase_c"/>
    <property type="match status" value="1"/>
</dbReference>
<dbReference type="AlphaFoldDB" id="A0A0P1H7R5"/>
<dbReference type="InterPro" id="IPR013655">
    <property type="entry name" value="PAS_fold_3"/>
</dbReference>
<dbReference type="InterPro" id="IPR000014">
    <property type="entry name" value="PAS"/>
</dbReference>
<proteinExistence type="predicted"/>
<dbReference type="NCBIfam" id="TIGR00229">
    <property type="entry name" value="sensory_box"/>
    <property type="match status" value="1"/>
</dbReference>
<reference evidence="15 16" key="1">
    <citation type="submission" date="2015-09" db="EMBL/GenBank/DDBJ databases">
        <authorList>
            <consortium name="Swine Surveillance"/>
        </authorList>
    </citation>
    <scope>NUCLEOTIDE SEQUENCE [LARGE SCALE GENOMIC DNA]</scope>
    <source>
        <strain evidence="15 16">CECT 8399</strain>
    </source>
</reference>
<name>A0A0P1H7R5_9RHOB</name>
<accession>A0A0P1H7R5</accession>
<dbReference type="RefSeq" id="WP_058285043.1">
    <property type="nucleotide sequence ID" value="NZ_CYSR01000010.1"/>
</dbReference>
<sequence>MPTHLDRSTLTWKVTPDLLGVVDASGVFTDTNPAWFTTLGLLPEEIESRQFFHFVHPDDISRTEAAFERVKHGHPVLQFENRYRHKDGSYRWLSWNAVPEGSRYFCSARDITRAKENEANLATREQEARFREQFIAVLGHDLRNPLSAVGAALRLLENEPQSAKALEILALGRQSVTRMSSLINDILDFARARLGNGIEIERARKSELRPVLSQTVEEIRLANPGTPLREEYSFQDPLDCDPERMAQLVSNLLSNAVTHGTPGKPVTVAARDDGGDFLLSVTNAGVPIPAETMDRLFEPFTRAEMRDSQNGLGLGLFIAQQIAKGHGGLLTAQSNDEQTVFTLRLPRG</sequence>
<keyword evidence="11" id="KW-0902">Two-component regulatory system</keyword>
<dbReference type="GO" id="GO:0007234">
    <property type="term" value="P:osmosensory signaling via phosphorelay pathway"/>
    <property type="evidence" value="ECO:0007669"/>
    <property type="project" value="TreeGrafter"/>
</dbReference>
<dbReference type="SMART" id="SM00086">
    <property type="entry name" value="PAC"/>
    <property type="match status" value="1"/>
</dbReference>
<dbReference type="Pfam" id="PF00512">
    <property type="entry name" value="HisKA"/>
    <property type="match status" value="1"/>
</dbReference>
<dbReference type="CDD" id="cd00130">
    <property type="entry name" value="PAS"/>
    <property type="match status" value="1"/>
</dbReference>
<dbReference type="GO" id="GO:0016020">
    <property type="term" value="C:membrane"/>
    <property type="evidence" value="ECO:0007669"/>
    <property type="project" value="UniProtKB-SubCell"/>
</dbReference>
<keyword evidence="6" id="KW-0812">Transmembrane</keyword>
<dbReference type="Proteomes" id="UP000051326">
    <property type="component" value="Unassembled WGS sequence"/>
</dbReference>
<dbReference type="PANTHER" id="PTHR42878:SF7">
    <property type="entry name" value="SENSOR HISTIDINE KINASE GLRK"/>
    <property type="match status" value="1"/>
</dbReference>
<dbReference type="InterPro" id="IPR005467">
    <property type="entry name" value="His_kinase_dom"/>
</dbReference>
<evidence type="ECO:0000256" key="3">
    <source>
        <dbReference type="ARBA" id="ARBA00012438"/>
    </source>
</evidence>
<keyword evidence="4" id="KW-0597">Phosphoprotein</keyword>
<dbReference type="InterPro" id="IPR003594">
    <property type="entry name" value="HATPase_dom"/>
</dbReference>
<gene>
    <name evidence="15" type="primary">bphP_1</name>
    <name evidence="15" type="ORF">PHA8399_00968</name>
</gene>
<evidence type="ECO:0000256" key="11">
    <source>
        <dbReference type="ARBA" id="ARBA00023012"/>
    </source>
</evidence>
<evidence type="ECO:0000256" key="9">
    <source>
        <dbReference type="ARBA" id="ARBA00022840"/>
    </source>
</evidence>
<evidence type="ECO:0000256" key="1">
    <source>
        <dbReference type="ARBA" id="ARBA00000085"/>
    </source>
</evidence>
<comment type="subcellular location">
    <subcellularLocation>
        <location evidence="2">Membrane</location>
        <topology evidence="2">Multi-pass membrane protein</topology>
    </subcellularLocation>
</comment>
<keyword evidence="7" id="KW-0547">Nucleotide-binding</keyword>
<dbReference type="SMART" id="SM00091">
    <property type="entry name" value="PAS"/>
    <property type="match status" value="1"/>
</dbReference>
<feature type="domain" description="Histidine kinase" evidence="13">
    <location>
        <begin position="137"/>
        <end position="348"/>
    </location>
</feature>